<protein>
    <submittedName>
        <fullName evidence="2">Glycosyltransferase family 2 protein</fullName>
    </submittedName>
</protein>
<dbReference type="InterPro" id="IPR001173">
    <property type="entry name" value="Glyco_trans_2-like"/>
</dbReference>
<dbReference type="Gene3D" id="3.90.550.10">
    <property type="entry name" value="Spore Coat Polysaccharide Biosynthesis Protein SpsA, Chain A"/>
    <property type="match status" value="1"/>
</dbReference>
<dbReference type="Pfam" id="PF00535">
    <property type="entry name" value="Glycos_transf_2"/>
    <property type="match status" value="1"/>
</dbReference>
<evidence type="ECO:0000313" key="2">
    <source>
        <dbReference type="EMBL" id="MCY1721782.1"/>
    </source>
</evidence>
<comment type="caution">
    <text evidence="2">The sequence shown here is derived from an EMBL/GenBank/DDBJ whole genome shotgun (WGS) entry which is preliminary data.</text>
</comment>
<reference evidence="2" key="1">
    <citation type="submission" date="2022-11" db="EMBL/GenBank/DDBJ databases">
        <title>Marilongibacter aestuarii gen. nov., sp. nov., isolated from tidal flat sediment.</title>
        <authorList>
            <person name="Jiayan W."/>
        </authorList>
    </citation>
    <scope>NUCLEOTIDE SEQUENCE</scope>
    <source>
        <strain evidence="2">Z1-6</strain>
    </source>
</reference>
<organism evidence="2 3">
    <name type="scientific">Draconibacterium aestuarii</name>
    <dbReference type="NCBI Taxonomy" id="2998507"/>
    <lineage>
        <taxon>Bacteria</taxon>
        <taxon>Pseudomonadati</taxon>
        <taxon>Bacteroidota</taxon>
        <taxon>Bacteroidia</taxon>
        <taxon>Marinilabiliales</taxon>
        <taxon>Prolixibacteraceae</taxon>
        <taxon>Draconibacterium</taxon>
    </lineage>
</organism>
<gene>
    <name evidence="2" type="ORF">OU798_15615</name>
</gene>
<evidence type="ECO:0000313" key="3">
    <source>
        <dbReference type="Proteomes" id="UP001145087"/>
    </source>
</evidence>
<dbReference type="PANTHER" id="PTHR22916:SF3">
    <property type="entry name" value="UDP-GLCNAC:BETAGAL BETA-1,3-N-ACETYLGLUCOSAMINYLTRANSFERASE-LIKE PROTEIN 1"/>
    <property type="match status" value="1"/>
</dbReference>
<dbReference type="InterPro" id="IPR029044">
    <property type="entry name" value="Nucleotide-diphossugar_trans"/>
</dbReference>
<dbReference type="GO" id="GO:0016758">
    <property type="term" value="F:hexosyltransferase activity"/>
    <property type="evidence" value="ECO:0007669"/>
    <property type="project" value="UniProtKB-ARBA"/>
</dbReference>
<dbReference type="EMBL" id="JAPOHD010000029">
    <property type="protein sequence ID" value="MCY1721782.1"/>
    <property type="molecule type" value="Genomic_DNA"/>
</dbReference>
<feature type="domain" description="Glycosyltransferase 2-like" evidence="1">
    <location>
        <begin position="11"/>
        <end position="178"/>
    </location>
</feature>
<proteinExistence type="predicted"/>
<sequence>MSSEKTNPEVSVILPFYNAENTLQAAIKSILNQSFKNFELLLIDNNSNDNSYEIARRLAASDSRIILLNETKQGVANAMNFGLQNARGRFLARMDADDISLPTRLEKQLQFLNKNPEIDFAGSEVKYIAHSKNTAGFRRFVARANSFHTSEEIERKRFIEIPIINPTLFFRRKLFEKYGACLDGNFPEDYEMQLRYLEAGVKMAKLPEPLLEWHDYSTRLTRTDKRYSTKAFFKTKAAYFKKWSEKNNLFHPVIWVWGAGRKTRQRSVFLEEQGLKIKGRIDIKESKDDALFYEDIPGPGKLFVVSMVNNTGAGENIRKFLLSKNYSEGVDFILMG</sequence>
<dbReference type="PANTHER" id="PTHR22916">
    <property type="entry name" value="GLYCOSYLTRANSFERASE"/>
    <property type="match status" value="1"/>
</dbReference>
<accession>A0A9X3J7A0</accession>
<name>A0A9X3J7A0_9BACT</name>
<dbReference type="RefSeq" id="WP_343334110.1">
    <property type="nucleotide sequence ID" value="NZ_JAPOHD010000029.1"/>
</dbReference>
<evidence type="ECO:0000259" key="1">
    <source>
        <dbReference type="Pfam" id="PF00535"/>
    </source>
</evidence>
<dbReference type="AlphaFoldDB" id="A0A9X3J7A0"/>
<keyword evidence="3" id="KW-1185">Reference proteome</keyword>
<dbReference type="Proteomes" id="UP001145087">
    <property type="component" value="Unassembled WGS sequence"/>
</dbReference>
<dbReference type="SUPFAM" id="SSF53448">
    <property type="entry name" value="Nucleotide-diphospho-sugar transferases"/>
    <property type="match status" value="1"/>
</dbReference>